<feature type="region of interest" description="Disordered" evidence="1">
    <location>
        <begin position="55"/>
        <end position="74"/>
    </location>
</feature>
<accession>A0A8X6NCZ9</accession>
<protein>
    <submittedName>
        <fullName evidence="2">Uncharacterized protein</fullName>
    </submittedName>
</protein>
<keyword evidence="3" id="KW-1185">Reference proteome</keyword>
<sequence>MNGEATEISGGGKSAFLTYFQQHTCGILACKPVRSCGTGLPPLRWKRVARKMNDIRQKTAKNATSDALSRARVG</sequence>
<reference evidence="2" key="1">
    <citation type="submission" date="2020-08" db="EMBL/GenBank/DDBJ databases">
        <title>Multicomponent nature underlies the extraordinary mechanical properties of spider dragline silk.</title>
        <authorList>
            <person name="Kono N."/>
            <person name="Nakamura H."/>
            <person name="Mori M."/>
            <person name="Yoshida Y."/>
            <person name="Ohtoshi R."/>
            <person name="Malay A.D."/>
            <person name="Moran D.A.P."/>
            <person name="Tomita M."/>
            <person name="Numata K."/>
            <person name="Arakawa K."/>
        </authorList>
    </citation>
    <scope>NUCLEOTIDE SEQUENCE</scope>
</reference>
<dbReference type="Proteomes" id="UP000887013">
    <property type="component" value="Unassembled WGS sequence"/>
</dbReference>
<name>A0A8X6NCZ9_NEPPI</name>
<organism evidence="2 3">
    <name type="scientific">Nephila pilipes</name>
    <name type="common">Giant wood spider</name>
    <name type="synonym">Nephila maculata</name>
    <dbReference type="NCBI Taxonomy" id="299642"/>
    <lineage>
        <taxon>Eukaryota</taxon>
        <taxon>Metazoa</taxon>
        <taxon>Ecdysozoa</taxon>
        <taxon>Arthropoda</taxon>
        <taxon>Chelicerata</taxon>
        <taxon>Arachnida</taxon>
        <taxon>Araneae</taxon>
        <taxon>Araneomorphae</taxon>
        <taxon>Entelegynae</taxon>
        <taxon>Araneoidea</taxon>
        <taxon>Nephilidae</taxon>
        <taxon>Nephila</taxon>
    </lineage>
</organism>
<dbReference type="AlphaFoldDB" id="A0A8X6NCZ9"/>
<evidence type="ECO:0000313" key="2">
    <source>
        <dbReference type="EMBL" id="GFT06724.1"/>
    </source>
</evidence>
<comment type="caution">
    <text evidence="2">The sequence shown here is derived from an EMBL/GenBank/DDBJ whole genome shotgun (WGS) entry which is preliminary data.</text>
</comment>
<evidence type="ECO:0000313" key="3">
    <source>
        <dbReference type="Proteomes" id="UP000887013"/>
    </source>
</evidence>
<gene>
    <name evidence="2" type="ORF">NPIL_509871</name>
</gene>
<proteinExistence type="predicted"/>
<evidence type="ECO:0000256" key="1">
    <source>
        <dbReference type="SAM" id="MobiDB-lite"/>
    </source>
</evidence>
<dbReference type="EMBL" id="BMAW01056636">
    <property type="protein sequence ID" value="GFT06724.1"/>
    <property type="molecule type" value="Genomic_DNA"/>
</dbReference>